<reference evidence="1 2" key="1">
    <citation type="submission" date="2021-06" db="EMBL/GenBank/DDBJ databases">
        <title>Caerostris extrusa draft genome.</title>
        <authorList>
            <person name="Kono N."/>
            <person name="Arakawa K."/>
        </authorList>
    </citation>
    <scope>NUCLEOTIDE SEQUENCE [LARGE SCALE GENOMIC DNA]</scope>
</reference>
<keyword evidence="2" id="KW-1185">Reference proteome</keyword>
<protein>
    <submittedName>
        <fullName evidence="1">Uncharacterized protein</fullName>
    </submittedName>
</protein>
<comment type="caution">
    <text evidence="1">The sequence shown here is derived from an EMBL/GenBank/DDBJ whole genome shotgun (WGS) entry which is preliminary data.</text>
</comment>
<gene>
    <name evidence="1" type="ORF">CEXT_732841</name>
</gene>
<accession>A0AAV4QY75</accession>
<sequence>MRSLHPSGSSGGLPAVALTGSYSLKYQEATREGREIRTKRKRGVISSSFTAAELEDFEGALVCPSGKSPENVKCR</sequence>
<dbReference type="AlphaFoldDB" id="A0AAV4QY75"/>
<dbReference type="Proteomes" id="UP001054945">
    <property type="component" value="Unassembled WGS sequence"/>
</dbReference>
<organism evidence="1 2">
    <name type="scientific">Caerostris extrusa</name>
    <name type="common">Bark spider</name>
    <name type="synonym">Caerostris bankana</name>
    <dbReference type="NCBI Taxonomy" id="172846"/>
    <lineage>
        <taxon>Eukaryota</taxon>
        <taxon>Metazoa</taxon>
        <taxon>Ecdysozoa</taxon>
        <taxon>Arthropoda</taxon>
        <taxon>Chelicerata</taxon>
        <taxon>Arachnida</taxon>
        <taxon>Araneae</taxon>
        <taxon>Araneomorphae</taxon>
        <taxon>Entelegynae</taxon>
        <taxon>Araneoidea</taxon>
        <taxon>Araneidae</taxon>
        <taxon>Caerostris</taxon>
    </lineage>
</organism>
<name>A0AAV4QY75_CAEEX</name>
<dbReference type="EMBL" id="BPLR01007051">
    <property type="protein sequence ID" value="GIY14182.1"/>
    <property type="molecule type" value="Genomic_DNA"/>
</dbReference>
<evidence type="ECO:0000313" key="2">
    <source>
        <dbReference type="Proteomes" id="UP001054945"/>
    </source>
</evidence>
<evidence type="ECO:0000313" key="1">
    <source>
        <dbReference type="EMBL" id="GIY14182.1"/>
    </source>
</evidence>
<proteinExistence type="predicted"/>